<organism evidence="2 3">
    <name type="scientific">Protopolystoma xenopodis</name>
    <dbReference type="NCBI Taxonomy" id="117903"/>
    <lineage>
        <taxon>Eukaryota</taxon>
        <taxon>Metazoa</taxon>
        <taxon>Spiralia</taxon>
        <taxon>Lophotrochozoa</taxon>
        <taxon>Platyhelminthes</taxon>
        <taxon>Monogenea</taxon>
        <taxon>Polyopisthocotylea</taxon>
        <taxon>Polystomatidea</taxon>
        <taxon>Polystomatidae</taxon>
        <taxon>Protopolystoma</taxon>
    </lineage>
</organism>
<evidence type="ECO:0000256" key="1">
    <source>
        <dbReference type="SAM" id="MobiDB-lite"/>
    </source>
</evidence>
<evidence type="ECO:0000313" key="2">
    <source>
        <dbReference type="EMBL" id="VEL09704.1"/>
    </source>
</evidence>
<reference evidence="2" key="1">
    <citation type="submission" date="2018-11" db="EMBL/GenBank/DDBJ databases">
        <authorList>
            <consortium name="Pathogen Informatics"/>
        </authorList>
    </citation>
    <scope>NUCLEOTIDE SEQUENCE</scope>
</reference>
<protein>
    <submittedName>
        <fullName evidence="2">Uncharacterized protein</fullName>
    </submittedName>
</protein>
<feature type="compositionally biased region" description="Polar residues" evidence="1">
    <location>
        <begin position="154"/>
        <end position="180"/>
    </location>
</feature>
<accession>A0A3S5A1U3</accession>
<name>A0A3S5A1U3_9PLAT</name>
<proteinExistence type="predicted"/>
<feature type="region of interest" description="Disordered" evidence="1">
    <location>
        <begin position="104"/>
        <end position="184"/>
    </location>
</feature>
<gene>
    <name evidence="2" type="ORF">PXEA_LOCUS3144</name>
</gene>
<feature type="compositionally biased region" description="Polar residues" evidence="1">
    <location>
        <begin position="108"/>
        <end position="117"/>
    </location>
</feature>
<dbReference type="EMBL" id="CAAALY010007013">
    <property type="protein sequence ID" value="VEL09704.1"/>
    <property type="molecule type" value="Genomic_DNA"/>
</dbReference>
<comment type="caution">
    <text evidence="2">The sequence shown here is derived from an EMBL/GenBank/DDBJ whole genome shotgun (WGS) entry which is preliminary data.</text>
</comment>
<feature type="compositionally biased region" description="Polar residues" evidence="1">
    <location>
        <begin position="137"/>
        <end position="147"/>
    </location>
</feature>
<feature type="compositionally biased region" description="Low complexity" evidence="1">
    <location>
        <begin position="125"/>
        <end position="135"/>
    </location>
</feature>
<sequence length="266" mass="28040">MQFPNSHQATQLDNSPYPACSPDYLASLELSTSSRGLASVASAASTTSSFSVNSHQPGSPELPQYSLPSSVRQAALNLHNLPASINDSEMVSNSTVLPNIPISLGSPRISTKSSPNGYPSPAQPPSDLDPLLLRPGQMTSGQTPQLQHSKKPFFSQSVPVSMTGNLTGPSSSIHPTSKPASPQPLLKHEHLSAHIDTSPAPLSDSASVPPSTVLAVQDILPPHSPKRKEQIASVSPKIHQTSLALDEEAVYSSGGVSPIFHYFFLC</sequence>
<keyword evidence="3" id="KW-1185">Reference proteome</keyword>
<dbReference type="Proteomes" id="UP000784294">
    <property type="component" value="Unassembled WGS sequence"/>
</dbReference>
<evidence type="ECO:0000313" key="3">
    <source>
        <dbReference type="Proteomes" id="UP000784294"/>
    </source>
</evidence>
<dbReference type="AlphaFoldDB" id="A0A3S5A1U3"/>